<evidence type="ECO:0000256" key="4">
    <source>
        <dbReference type="ARBA" id="ARBA00023033"/>
    </source>
</evidence>
<keyword evidence="1" id="KW-0285">Flavoprotein</keyword>
<dbReference type="EMBL" id="JACEHE010000003">
    <property type="protein sequence ID" value="MBA2945764.1"/>
    <property type="molecule type" value="Genomic_DNA"/>
</dbReference>
<accession>A0A7W0DIK3</accession>
<dbReference type="PANTHER" id="PTHR42847:SF9">
    <property type="entry name" value="BLL6451 PROTEIN"/>
    <property type="match status" value="1"/>
</dbReference>
<sequence length="385" mass="41438">MAIEFIGFAATQETSESGPATPTATRNGGSPQPVAGHAPGPVVQPDYVREVARVHEASGFDRVLVAHSSASPDGFTVADQVLTHTQGLGVLLAHRPGFVAPTLAARKFATLDAFHPGRVALHVITGGDDADQARDGDFTDKPTRYRRTDDFLDVVRKEWTATEPFDHDGEFYQVKGGFSAVRPAAPIPVYFGGASADAIRVGGKHADVYAFWGEPLAGIAERIREVRAAAAPYGRNPRFSVSLRPIPAATETEAWERAREILRLTNERFGELRKAFNIDHSEQRGSQRLLEYAAQGEVHDKRLWTAIAKTTGAAGNSTALVGSYEQVAESLLDYVSLGVTTLLIRGFSPLADARDYGNLIDLVRSGAARDARTTPAALEDPVVRA</sequence>
<reference evidence="7 8" key="1">
    <citation type="submission" date="2020-07" db="EMBL/GenBank/DDBJ databases">
        <title>Streptomyces isolated from Indian soil.</title>
        <authorList>
            <person name="Mandal S."/>
            <person name="Maiti P.K."/>
        </authorList>
    </citation>
    <scope>NUCLEOTIDE SEQUENCE [LARGE SCALE GENOMIC DNA]</scope>
    <source>
        <strain evidence="7 8">PSKA28</strain>
    </source>
</reference>
<dbReference type="Proteomes" id="UP000545761">
    <property type="component" value="Unassembled WGS sequence"/>
</dbReference>
<name>A0A7W0DIK3_9ACTN</name>
<gene>
    <name evidence="7" type="ORF">H1D24_08060</name>
</gene>
<feature type="domain" description="Luciferase-like" evidence="6">
    <location>
        <begin position="38"/>
        <end position="340"/>
    </location>
</feature>
<evidence type="ECO:0000313" key="8">
    <source>
        <dbReference type="Proteomes" id="UP000545761"/>
    </source>
</evidence>
<dbReference type="InterPro" id="IPR011251">
    <property type="entry name" value="Luciferase-like_dom"/>
</dbReference>
<evidence type="ECO:0000259" key="6">
    <source>
        <dbReference type="Pfam" id="PF00296"/>
    </source>
</evidence>
<feature type="compositionally biased region" description="Polar residues" evidence="5">
    <location>
        <begin position="11"/>
        <end position="30"/>
    </location>
</feature>
<evidence type="ECO:0000256" key="1">
    <source>
        <dbReference type="ARBA" id="ARBA00022630"/>
    </source>
</evidence>
<organism evidence="7 8">
    <name type="scientific">Streptomyces himalayensis subsp. himalayensis</name>
    <dbReference type="NCBI Taxonomy" id="2756131"/>
    <lineage>
        <taxon>Bacteria</taxon>
        <taxon>Bacillati</taxon>
        <taxon>Actinomycetota</taxon>
        <taxon>Actinomycetes</taxon>
        <taxon>Kitasatosporales</taxon>
        <taxon>Streptomycetaceae</taxon>
        <taxon>Streptomyces</taxon>
        <taxon>Streptomyces himalayensis</taxon>
    </lineage>
</organism>
<evidence type="ECO:0000256" key="5">
    <source>
        <dbReference type="SAM" id="MobiDB-lite"/>
    </source>
</evidence>
<protein>
    <submittedName>
        <fullName evidence="7">LLM class flavin-dependent oxidoreductase</fullName>
    </submittedName>
</protein>
<dbReference type="AlphaFoldDB" id="A0A7W0DIK3"/>
<dbReference type="GO" id="GO:0046306">
    <property type="term" value="P:alkanesulfonate catabolic process"/>
    <property type="evidence" value="ECO:0007669"/>
    <property type="project" value="TreeGrafter"/>
</dbReference>
<evidence type="ECO:0000256" key="3">
    <source>
        <dbReference type="ARBA" id="ARBA00023002"/>
    </source>
</evidence>
<dbReference type="CDD" id="cd01094">
    <property type="entry name" value="Alkanesulfonate_monoxygenase"/>
    <property type="match status" value="1"/>
</dbReference>
<keyword evidence="3" id="KW-0560">Oxidoreductase</keyword>
<keyword evidence="4" id="KW-0503">Monooxygenase</keyword>
<comment type="caution">
    <text evidence="7">The sequence shown here is derived from an EMBL/GenBank/DDBJ whole genome shotgun (WGS) entry which is preliminary data.</text>
</comment>
<dbReference type="Pfam" id="PF00296">
    <property type="entry name" value="Bac_luciferase"/>
    <property type="match status" value="1"/>
</dbReference>
<dbReference type="InterPro" id="IPR050172">
    <property type="entry name" value="SsuD_RutA_monooxygenase"/>
</dbReference>
<feature type="region of interest" description="Disordered" evidence="5">
    <location>
        <begin position="11"/>
        <end position="42"/>
    </location>
</feature>
<dbReference type="SUPFAM" id="SSF51679">
    <property type="entry name" value="Bacterial luciferase-like"/>
    <property type="match status" value="1"/>
</dbReference>
<proteinExistence type="predicted"/>
<dbReference type="InterPro" id="IPR036661">
    <property type="entry name" value="Luciferase-like_sf"/>
</dbReference>
<dbReference type="Gene3D" id="3.20.20.30">
    <property type="entry name" value="Luciferase-like domain"/>
    <property type="match status" value="1"/>
</dbReference>
<keyword evidence="2" id="KW-0288">FMN</keyword>
<evidence type="ECO:0000256" key="2">
    <source>
        <dbReference type="ARBA" id="ARBA00022643"/>
    </source>
</evidence>
<dbReference type="GO" id="GO:0008726">
    <property type="term" value="F:alkanesulfonate monooxygenase activity"/>
    <property type="evidence" value="ECO:0007669"/>
    <property type="project" value="TreeGrafter"/>
</dbReference>
<evidence type="ECO:0000313" key="7">
    <source>
        <dbReference type="EMBL" id="MBA2945764.1"/>
    </source>
</evidence>
<dbReference type="PANTHER" id="PTHR42847">
    <property type="entry name" value="ALKANESULFONATE MONOOXYGENASE"/>
    <property type="match status" value="1"/>
</dbReference>
<dbReference type="RefSeq" id="WP_181656685.1">
    <property type="nucleotide sequence ID" value="NZ_JACEHE010000003.1"/>
</dbReference>